<gene>
    <name evidence="2" type="ORF">PDE_06424</name>
</gene>
<keyword evidence="3" id="KW-1185">Reference proteome</keyword>
<feature type="region of interest" description="Disordered" evidence="1">
    <location>
        <begin position="41"/>
        <end position="70"/>
    </location>
</feature>
<reference evidence="2 3" key="1">
    <citation type="journal article" date="2013" name="PLoS ONE">
        <title>Genomic and secretomic analyses reveal unique features of the lignocellulolytic enzyme system of Penicillium decumbens.</title>
        <authorList>
            <person name="Liu G."/>
            <person name="Zhang L."/>
            <person name="Wei X."/>
            <person name="Zou G."/>
            <person name="Qin Y."/>
            <person name="Ma L."/>
            <person name="Li J."/>
            <person name="Zheng H."/>
            <person name="Wang S."/>
            <person name="Wang C."/>
            <person name="Xun L."/>
            <person name="Zhao G.-P."/>
            <person name="Zhou Z."/>
            <person name="Qu Y."/>
        </authorList>
    </citation>
    <scope>NUCLEOTIDE SEQUENCE [LARGE SCALE GENOMIC DNA]</scope>
    <source>
        <strain evidence="3">114-2 / CGMCC 5302</strain>
    </source>
</reference>
<feature type="region of interest" description="Disordered" evidence="1">
    <location>
        <begin position="125"/>
        <end position="144"/>
    </location>
</feature>
<name>S7ZMA3_PENO1</name>
<feature type="compositionally biased region" description="Low complexity" evidence="1">
    <location>
        <begin position="126"/>
        <end position="141"/>
    </location>
</feature>
<organism evidence="2 3">
    <name type="scientific">Penicillium oxalicum (strain 114-2 / CGMCC 5302)</name>
    <name type="common">Penicillium decumbens</name>
    <dbReference type="NCBI Taxonomy" id="933388"/>
    <lineage>
        <taxon>Eukaryota</taxon>
        <taxon>Fungi</taxon>
        <taxon>Dikarya</taxon>
        <taxon>Ascomycota</taxon>
        <taxon>Pezizomycotina</taxon>
        <taxon>Eurotiomycetes</taxon>
        <taxon>Eurotiomycetidae</taxon>
        <taxon>Eurotiales</taxon>
        <taxon>Aspergillaceae</taxon>
        <taxon>Penicillium</taxon>
    </lineage>
</organism>
<evidence type="ECO:0000256" key="1">
    <source>
        <dbReference type="SAM" id="MobiDB-lite"/>
    </source>
</evidence>
<dbReference type="EMBL" id="KB644413">
    <property type="protein sequence ID" value="EPS31469.1"/>
    <property type="molecule type" value="Genomic_DNA"/>
</dbReference>
<evidence type="ECO:0000313" key="3">
    <source>
        <dbReference type="Proteomes" id="UP000019376"/>
    </source>
</evidence>
<dbReference type="AlphaFoldDB" id="S7ZMA3"/>
<feature type="compositionally biased region" description="Low complexity" evidence="1">
    <location>
        <begin position="42"/>
        <end position="70"/>
    </location>
</feature>
<sequence length="174" mass="17124">MACPAAVVQSDSCFYPCSLGLCHYSVQYALAARNYDASGSESIGTNLSGSGSGSSASGSPGASGANGAVSGSNNKVSSVHTALISSPTCHGTNCMGSPGSLTPLPSSSMTTVRGQSATSIPYISQATGTTTSPSNGSTATPLFNGATSSSGPSLIQLMSLAMTAFIALIVQCYE</sequence>
<dbReference type="Proteomes" id="UP000019376">
    <property type="component" value="Unassembled WGS sequence"/>
</dbReference>
<proteinExistence type="predicted"/>
<protein>
    <submittedName>
        <fullName evidence="2">Uncharacterized protein</fullName>
    </submittedName>
</protein>
<dbReference type="HOGENOM" id="CLU_1540587_0_0_1"/>
<evidence type="ECO:0000313" key="2">
    <source>
        <dbReference type="EMBL" id="EPS31469.1"/>
    </source>
</evidence>
<accession>S7ZMA3</accession>